<organism evidence="2 3">
    <name type="scientific">Ridgeia piscesae</name>
    <name type="common">Tubeworm</name>
    <dbReference type="NCBI Taxonomy" id="27915"/>
    <lineage>
        <taxon>Eukaryota</taxon>
        <taxon>Metazoa</taxon>
        <taxon>Spiralia</taxon>
        <taxon>Lophotrochozoa</taxon>
        <taxon>Annelida</taxon>
        <taxon>Polychaeta</taxon>
        <taxon>Sedentaria</taxon>
        <taxon>Canalipalpata</taxon>
        <taxon>Sabellida</taxon>
        <taxon>Siboglinidae</taxon>
        <taxon>Ridgeia</taxon>
    </lineage>
</organism>
<keyword evidence="1" id="KW-0472">Membrane</keyword>
<keyword evidence="3" id="KW-1185">Reference proteome</keyword>
<accession>A0AAD9JFZ8</accession>
<gene>
    <name evidence="2" type="ORF">NP493_2533g00019</name>
</gene>
<dbReference type="Proteomes" id="UP001209878">
    <property type="component" value="Unassembled WGS sequence"/>
</dbReference>
<feature type="transmembrane region" description="Helical" evidence="1">
    <location>
        <begin position="106"/>
        <end position="128"/>
    </location>
</feature>
<proteinExistence type="predicted"/>
<evidence type="ECO:0000256" key="1">
    <source>
        <dbReference type="SAM" id="Phobius"/>
    </source>
</evidence>
<name>A0AAD9JFZ8_RIDPI</name>
<sequence>MQVSPSEGWFYQGAEHVNLTTLNIDVLKYELYVIKVTFTNNENMSSTSEGVVVDLTTSEAISSTSEPVTYVRTDIGVFTTTSRPDRTSGPCAVCGSSAAALGTVSWIIAVAAFLLGVVLTAVAMLVVFR</sequence>
<dbReference type="EMBL" id="JAODUO010002517">
    <property type="protein sequence ID" value="KAK2152057.1"/>
    <property type="molecule type" value="Genomic_DNA"/>
</dbReference>
<protein>
    <submittedName>
        <fullName evidence="2">Uncharacterized protein</fullName>
    </submittedName>
</protein>
<evidence type="ECO:0000313" key="3">
    <source>
        <dbReference type="Proteomes" id="UP001209878"/>
    </source>
</evidence>
<evidence type="ECO:0000313" key="2">
    <source>
        <dbReference type="EMBL" id="KAK2152057.1"/>
    </source>
</evidence>
<keyword evidence="1" id="KW-1133">Transmembrane helix</keyword>
<comment type="caution">
    <text evidence="2">The sequence shown here is derived from an EMBL/GenBank/DDBJ whole genome shotgun (WGS) entry which is preliminary data.</text>
</comment>
<reference evidence="2" key="1">
    <citation type="journal article" date="2023" name="Mol. Biol. Evol.">
        <title>Third-Generation Sequencing Reveals the Adaptive Role of the Epigenome in Three Deep-Sea Polychaetes.</title>
        <authorList>
            <person name="Perez M."/>
            <person name="Aroh O."/>
            <person name="Sun Y."/>
            <person name="Lan Y."/>
            <person name="Juniper S.K."/>
            <person name="Young C.R."/>
            <person name="Angers B."/>
            <person name="Qian P.Y."/>
        </authorList>
    </citation>
    <scope>NUCLEOTIDE SEQUENCE</scope>
    <source>
        <strain evidence="2">R07B-5</strain>
    </source>
</reference>
<dbReference type="AlphaFoldDB" id="A0AAD9JFZ8"/>
<keyword evidence="1" id="KW-0812">Transmembrane</keyword>